<dbReference type="InterPro" id="IPR015943">
    <property type="entry name" value="WD40/YVTN_repeat-like_dom_sf"/>
</dbReference>
<dbReference type="Proteomes" id="UP000028719">
    <property type="component" value="Unassembled WGS sequence"/>
</dbReference>
<dbReference type="OrthoDB" id="1274791at2"/>
<proteinExistence type="predicted"/>
<dbReference type="EMBL" id="JPRI01000001">
    <property type="protein sequence ID" value="KFF28448.1"/>
    <property type="molecule type" value="Genomic_DNA"/>
</dbReference>
<evidence type="ECO:0000313" key="4">
    <source>
        <dbReference type="Proteomes" id="UP000184108"/>
    </source>
</evidence>
<evidence type="ECO:0000313" key="3">
    <source>
        <dbReference type="Proteomes" id="UP000028719"/>
    </source>
</evidence>
<gene>
    <name evidence="1" type="ORF">IW16_04420</name>
    <name evidence="2" type="ORF">SAMN02787073_0420</name>
</gene>
<organism evidence="2 4">
    <name type="scientific">Chryseobacterium vrystaatense</name>
    <dbReference type="NCBI Taxonomy" id="307480"/>
    <lineage>
        <taxon>Bacteria</taxon>
        <taxon>Pseudomonadati</taxon>
        <taxon>Bacteroidota</taxon>
        <taxon>Flavobacteriia</taxon>
        <taxon>Flavobacteriales</taxon>
        <taxon>Weeksellaceae</taxon>
        <taxon>Chryseobacterium group</taxon>
        <taxon>Chryseobacterium</taxon>
    </lineage>
</organism>
<dbReference type="EMBL" id="FQVE01000001">
    <property type="protein sequence ID" value="SHE46834.1"/>
    <property type="molecule type" value="Genomic_DNA"/>
</dbReference>
<name>A0A1M4TR18_9FLAO</name>
<reference evidence="2" key="2">
    <citation type="submission" date="2016-11" db="EMBL/GenBank/DDBJ databases">
        <authorList>
            <person name="Jaros S."/>
            <person name="Januszkiewicz K."/>
            <person name="Wedrychowicz H."/>
        </authorList>
    </citation>
    <scope>NUCLEOTIDE SEQUENCE [LARGE SCALE GENOMIC DNA]</scope>
    <source>
        <strain evidence="2">YR203</strain>
    </source>
</reference>
<dbReference type="InterPro" id="IPR036278">
    <property type="entry name" value="Sialidase_sf"/>
</dbReference>
<reference evidence="1 3" key="1">
    <citation type="submission" date="2014-07" db="EMBL/GenBank/DDBJ databases">
        <title>Genome of Chryseobacterium vrystaatense LMG 22846.</title>
        <authorList>
            <person name="Pipes S.E."/>
            <person name="Stropko S.J."/>
            <person name="Newman J.D."/>
        </authorList>
    </citation>
    <scope>NUCLEOTIDE SEQUENCE [LARGE SCALE GENOMIC DNA]</scope>
    <source>
        <strain evidence="1 3">LMG 22846</strain>
    </source>
</reference>
<dbReference type="SUPFAM" id="SSF50939">
    <property type="entry name" value="Sialidases"/>
    <property type="match status" value="1"/>
</dbReference>
<evidence type="ECO:0008006" key="5">
    <source>
        <dbReference type="Google" id="ProtNLM"/>
    </source>
</evidence>
<evidence type="ECO:0000313" key="2">
    <source>
        <dbReference type="EMBL" id="SHE46834.1"/>
    </source>
</evidence>
<evidence type="ECO:0000313" key="1">
    <source>
        <dbReference type="EMBL" id="KFF28448.1"/>
    </source>
</evidence>
<dbReference type="Proteomes" id="UP000184108">
    <property type="component" value="Unassembled WGS sequence"/>
</dbReference>
<accession>A0A1M4TR18</accession>
<dbReference type="Gene3D" id="2.130.10.10">
    <property type="entry name" value="YVTN repeat-like/Quinoprotein amine dehydrogenase"/>
    <property type="match status" value="1"/>
</dbReference>
<keyword evidence="3" id="KW-1185">Reference proteome</keyword>
<sequence length="408" mass="47680">MITKKYSKINFLNFLPFVNDIVKSNKSEELLSFLIWEFSWFFFKKNIKQVQFVNEKPSLLFNKSFNEVCLILHPNFCESSDDFSLVYFDKNSGIFGSMISNPSKLFFKDGVGNIVQRFDFDNNIEGIFIDSRGSVFVCCGGIVFKSTDSGFTFKKVLAFSSDQSRFLFETITETENNEILIGEYANVKKDRKWIFVGYIYISYDAGESWKKSDFLKNKINKHIHIVKWIKSLKYLVLTEGDNKKGIWINNSNNYILQGKSKEKGWFRLNKFHIQKGGYTSLVETKKNIILGTDYYMGTNFIVSTANFKKFSSAMIPDPYRKSAVFRMLYLRNGMVWGSLYNHVSPNRSLLMYSRDFGKTWYKFLEYDGSMIKMSIVSNSGEDCFYVLIEDLFSDQFKTYKMYSLDKMS</sequence>
<dbReference type="AlphaFoldDB" id="A0A1M4TR18"/>
<protein>
    <recommendedName>
        <fullName evidence="5">BNR/Asp-box repeat-containing protein</fullName>
    </recommendedName>
</protein>
<reference evidence="4" key="3">
    <citation type="submission" date="2016-11" db="EMBL/GenBank/DDBJ databases">
        <authorList>
            <person name="Varghese N."/>
            <person name="Submissions S."/>
        </authorList>
    </citation>
    <scope>NUCLEOTIDE SEQUENCE [LARGE SCALE GENOMIC DNA]</scope>
    <source>
        <strain evidence="4">YR203</strain>
    </source>
</reference>
<dbReference type="RefSeq" id="WP_073170631.1">
    <property type="nucleotide sequence ID" value="NZ_FQVE01000001.1"/>
</dbReference>